<dbReference type="RefSeq" id="WP_255853709.1">
    <property type="nucleotide sequence ID" value="NZ_CP073347.1"/>
</dbReference>
<feature type="domain" description="Ketoreductase" evidence="2">
    <location>
        <begin position="10"/>
        <end position="190"/>
    </location>
</feature>
<organism evidence="3 4">
    <name type="scientific">Marinobacterium rhizophilum</name>
    <dbReference type="NCBI Taxonomy" id="420402"/>
    <lineage>
        <taxon>Bacteria</taxon>
        <taxon>Pseudomonadati</taxon>
        <taxon>Pseudomonadota</taxon>
        <taxon>Gammaproteobacteria</taxon>
        <taxon>Oceanospirillales</taxon>
        <taxon>Oceanospirillaceae</taxon>
        <taxon>Marinobacterium</taxon>
    </lineage>
</organism>
<dbReference type="Proteomes" id="UP001058461">
    <property type="component" value="Chromosome"/>
</dbReference>
<dbReference type="Gene3D" id="3.40.50.720">
    <property type="entry name" value="NAD(P)-binding Rossmann-like Domain"/>
    <property type="match status" value="1"/>
</dbReference>
<dbReference type="InterPro" id="IPR036291">
    <property type="entry name" value="NAD(P)-bd_dom_sf"/>
</dbReference>
<dbReference type="EMBL" id="CP073347">
    <property type="protein sequence ID" value="UTW11674.1"/>
    <property type="molecule type" value="Genomic_DNA"/>
</dbReference>
<dbReference type="InterPro" id="IPR057326">
    <property type="entry name" value="KR_dom"/>
</dbReference>
<dbReference type="InterPro" id="IPR002347">
    <property type="entry name" value="SDR_fam"/>
</dbReference>
<evidence type="ECO:0000259" key="2">
    <source>
        <dbReference type="SMART" id="SM00822"/>
    </source>
</evidence>
<evidence type="ECO:0000313" key="3">
    <source>
        <dbReference type="EMBL" id="UTW11674.1"/>
    </source>
</evidence>
<dbReference type="NCBIfam" id="NF005559">
    <property type="entry name" value="PRK07231.1"/>
    <property type="match status" value="1"/>
</dbReference>
<dbReference type="PRINTS" id="PR00081">
    <property type="entry name" value="GDHRDH"/>
</dbReference>
<sequence>MSTALLLENKVAVISGAASARGIGLTTARKFAQQGAKVVILDLDAQAAADAAASIGPQHLGLACNVADKDACVKAAAAVFAAFGRIDILINNAGITQAIKTLEIDATSWDRILDVNLRGVLYLSQAVIPYMQEQRAGAIACMSSVSAQRGGGILGGAHYSAAKAGVLGLAKAMAREFGPDGIRVNCVTPGLILTDINAGKISEEKMVEIVGGIPLNRPGSVDDVAGAYLFLSSDLSSYITGAVIDVNGGMLIHG</sequence>
<gene>
    <name evidence="3" type="ORF">KDW95_20870</name>
</gene>
<proteinExistence type="inferred from homology"/>
<reference evidence="3" key="1">
    <citation type="submission" date="2021-04" db="EMBL/GenBank/DDBJ databases">
        <title>Oceanospirillales bacteria with DddD are important DMSP degraders in coastal seawater.</title>
        <authorList>
            <person name="Liu J."/>
        </authorList>
    </citation>
    <scope>NUCLEOTIDE SEQUENCE</scope>
    <source>
        <strain evidence="3">D13-1</strain>
    </source>
</reference>
<dbReference type="PANTHER" id="PTHR42760">
    <property type="entry name" value="SHORT-CHAIN DEHYDROGENASES/REDUCTASES FAMILY MEMBER"/>
    <property type="match status" value="1"/>
</dbReference>
<dbReference type="PROSITE" id="PS00061">
    <property type="entry name" value="ADH_SHORT"/>
    <property type="match status" value="1"/>
</dbReference>
<comment type="similarity">
    <text evidence="1">Belongs to the short-chain dehydrogenases/reductases (SDR) family.</text>
</comment>
<dbReference type="PRINTS" id="PR00080">
    <property type="entry name" value="SDRFAMILY"/>
</dbReference>
<name>A0ABY5HK76_9GAMM</name>
<evidence type="ECO:0000313" key="4">
    <source>
        <dbReference type="Proteomes" id="UP001058461"/>
    </source>
</evidence>
<dbReference type="PANTHER" id="PTHR42760:SF135">
    <property type="entry name" value="BLL7886 PROTEIN"/>
    <property type="match status" value="1"/>
</dbReference>
<dbReference type="InterPro" id="IPR020904">
    <property type="entry name" value="Sc_DH/Rdtase_CS"/>
</dbReference>
<evidence type="ECO:0000256" key="1">
    <source>
        <dbReference type="ARBA" id="ARBA00006484"/>
    </source>
</evidence>
<dbReference type="SMART" id="SM00822">
    <property type="entry name" value="PKS_KR"/>
    <property type="match status" value="1"/>
</dbReference>
<dbReference type="SUPFAM" id="SSF51735">
    <property type="entry name" value="NAD(P)-binding Rossmann-fold domains"/>
    <property type="match status" value="1"/>
</dbReference>
<protein>
    <submittedName>
        <fullName evidence="3">SDR family oxidoreductase</fullName>
    </submittedName>
</protein>
<keyword evidence="4" id="KW-1185">Reference proteome</keyword>
<dbReference type="Pfam" id="PF13561">
    <property type="entry name" value="adh_short_C2"/>
    <property type="match status" value="1"/>
</dbReference>
<accession>A0ABY5HK76</accession>